<dbReference type="Proteomes" id="UP001567538">
    <property type="component" value="Unassembled WGS sequence"/>
</dbReference>
<protein>
    <submittedName>
        <fullName evidence="12">Dehydration-responsive element-binding protein</fullName>
    </submittedName>
</protein>
<keyword evidence="4" id="KW-0346">Stress response</keyword>
<dbReference type="PANTHER" id="PTHR31241">
    <property type="entry name" value="DEHYDRATION-RESPONSIVE ELEMENT-BINDING PROTEIN 2C"/>
    <property type="match status" value="1"/>
</dbReference>
<evidence type="ECO:0000256" key="6">
    <source>
        <dbReference type="ARBA" id="ARBA00023159"/>
    </source>
</evidence>
<keyword evidence="6" id="KW-0010">Activator</keyword>
<reference evidence="12 13" key="1">
    <citation type="submission" date="2024-06" db="EMBL/GenBank/DDBJ databases">
        <title>A chromosome level genome sequence of Diviner's sage (Salvia divinorum).</title>
        <authorList>
            <person name="Ford S.A."/>
            <person name="Ro D.-K."/>
            <person name="Ness R.W."/>
            <person name="Phillips M.A."/>
        </authorList>
    </citation>
    <scope>NUCLEOTIDE SEQUENCE [LARGE SCALE GENOMIC DNA]</scope>
    <source>
        <strain evidence="12">SAF-2024a</strain>
        <tissue evidence="12">Leaf</tissue>
    </source>
</reference>
<evidence type="ECO:0000313" key="12">
    <source>
        <dbReference type="EMBL" id="KAL1544808.1"/>
    </source>
</evidence>
<dbReference type="CDD" id="cd00018">
    <property type="entry name" value="AP2"/>
    <property type="match status" value="1"/>
</dbReference>
<dbReference type="PROSITE" id="PS51032">
    <property type="entry name" value="AP2_ERF"/>
    <property type="match status" value="1"/>
</dbReference>
<dbReference type="InterPro" id="IPR001471">
    <property type="entry name" value="AP2/ERF_dom"/>
</dbReference>
<evidence type="ECO:0000256" key="10">
    <source>
        <dbReference type="SAM" id="MobiDB-lite"/>
    </source>
</evidence>
<comment type="similarity">
    <text evidence="9">Belongs to the AP2/ERF transcription factor family. ERF subfamily.</text>
</comment>
<sequence length="380" mass="42131">MRCPVFHVIIIPYRKLFTRRESYKYATFVLTLPVASAAKDLKNRFWPRLELFPLPEEIVQRGMALLNQESIMMSQPLDFNRKRKSRSRKSGTKSLTEVLDKWKEYNTKVDDDKPARKAPSKGSKKGCMKGKGGPDNSRCNYRGVRQRTWGKWVAEIREPHRGSRLWLGTFGTSVEAALAYDEAAKAMYGLCARLNFPGYTPLASGTASSTESTNSSISEVCCKVDMKTESTGLESDSIASTPMNAIKEGVHGEEPTKEEVKQESDGSFCSGDAGRSIVVDRPPYDDHFENIELDEMFDVDELLAVLGNAPYNSSRAQDGAGLYGVQAGHGVMEGPNVNHGQAGLGSDYGLDFLKPGRQEDCDFLLSDLLLDLDSDLGRWS</sequence>
<evidence type="ECO:0000256" key="4">
    <source>
        <dbReference type="ARBA" id="ARBA00023016"/>
    </source>
</evidence>
<evidence type="ECO:0000256" key="9">
    <source>
        <dbReference type="ARBA" id="ARBA00024343"/>
    </source>
</evidence>
<feature type="region of interest" description="Disordered" evidence="10">
    <location>
        <begin position="110"/>
        <end position="139"/>
    </location>
</feature>
<accession>A0ABD1GP22</accession>
<dbReference type="SMART" id="SM00380">
    <property type="entry name" value="AP2"/>
    <property type="match status" value="1"/>
</dbReference>
<keyword evidence="2" id="KW-0611">Plant defense</keyword>
<gene>
    <name evidence="12" type="primary">DREB2A</name>
    <name evidence="12" type="ORF">AAHA92_21612</name>
</gene>
<organism evidence="12 13">
    <name type="scientific">Salvia divinorum</name>
    <name type="common">Maria pastora</name>
    <name type="synonym">Diviner's sage</name>
    <dbReference type="NCBI Taxonomy" id="28513"/>
    <lineage>
        <taxon>Eukaryota</taxon>
        <taxon>Viridiplantae</taxon>
        <taxon>Streptophyta</taxon>
        <taxon>Embryophyta</taxon>
        <taxon>Tracheophyta</taxon>
        <taxon>Spermatophyta</taxon>
        <taxon>Magnoliopsida</taxon>
        <taxon>eudicotyledons</taxon>
        <taxon>Gunneridae</taxon>
        <taxon>Pentapetalae</taxon>
        <taxon>asterids</taxon>
        <taxon>lamiids</taxon>
        <taxon>Lamiales</taxon>
        <taxon>Lamiaceae</taxon>
        <taxon>Nepetoideae</taxon>
        <taxon>Mentheae</taxon>
        <taxon>Salviinae</taxon>
        <taxon>Salvia</taxon>
        <taxon>Salvia subgen. Calosphace</taxon>
    </lineage>
</organism>
<evidence type="ECO:0000259" key="11">
    <source>
        <dbReference type="PROSITE" id="PS51032"/>
    </source>
</evidence>
<evidence type="ECO:0000256" key="3">
    <source>
        <dbReference type="ARBA" id="ARBA00023015"/>
    </source>
</evidence>
<proteinExistence type="inferred from homology"/>
<comment type="subcellular location">
    <subcellularLocation>
        <location evidence="1">Nucleus</location>
    </subcellularLocation>
</comment>
<dbReference type="PANTHER" id="PTHR31241:SF62">
    <property type="entry name" value="DEHYDRATION-RESPONSIVE ELEMENT-BINDING PROTEIN 2D"/>
    <property type="match status" value="1"/>
</dbReference>
<keyword evidence="3" id="KW-0805">Transcription regulation</keyword>
<dbReference type="Gene3D" id="3.30.730.10">
    <property type="entry name" value="AP2/ERF domain"/>
    <property type="match status" value="1"/>
</dbReference>
<name>A0ABD1GP22_SALDI</name>
<keyword evidence="7" id="KW-0804">Transcription</keyword>
<evidence type="ECO:0000256" key="1">
    <source>
        <dbReference type="ARBA" id="ARBA00004123"/>
    </source>
</evidence>
<keyword evidence="13" id="KW-1185">Reference proteome</keyword>
<feature type="domain" description="AP2/ERF" evidence="11">
    <location>
        <begin position="140"/>
        <end position="197"/>
    </location>
</feature>
<dbReference type="InterPro" id="IPR036955">
    <property type="entry name" value="AP2/ERF_dom_sf"/>
</dbReference>
<dbReference type="InterPro" id="IPR016177">
    <property type="entry name" value="DNA-bd_dom_sf"/>
</dbReference>
<dbReference type="GO" id="GO:0006952">
    <property type="term" value="P:defense response"/>
    <property type="evidence" value="ECO:0007669"/>
    <property type="project" value="UniProtKB-KW"/>
</dbReference>
<evidence type="ECO:0000256" key="7">
    <source>
        <dbReference type="ARBA" id="ARBA00023163"/>
    </source>
</evidence>
<dbReference type="PRINTS" id="PR00367">
    <property type="entry name" value="ETHRSPELEMNT"/>
</dbReference>
<evidence type="ECO:0000256" key="5">
    <source>
        <dbReference type="ARBA" id="ARBA00023125"/>
    </source>
</evidence>
<evidence type="ECO:0000313" key="13">
    <source>
        <dbReference type="Proteomes" id="UP001567538"/>
    </source>
</evidence>
<comment type="caution">
    <text evidence="12">The sequence shown here is derived from an EMBL/GenBank/DDBJ whole genome shotgun (WGS) entry which is preliminary data.</text>
</comment>
<dbReference type="EMBL" id="JBEAFC010000008">
    <property type="protein sequence ID" value="KAL1544808.1"/>
    <property type="molecule type" value="Genomic_DNA"/>
</dbReference>
<dbReference type="SUPFAM" id="SSF54171">
    <property type="entry name" value="DNA-binding domain"/>
    <property type="match status" value="1"/>
</dbReference>
<evidence type="ECO:0000256" key="8">
    <source>
        <dbReference type="ARBA" id="ARBA00023242"/>
    </source>
</evidence>
<feature type="compositionally biased region" description="Basic residues" evidence="10">
    <location>
        <begin position="116"/>
        <end position="128"/>
    </location>
</feature>
<dbReference type="AlphaFoldDB" id="A0ABD1GP22"/>
<evidence type="ECO:0000256" key="2">
    <source>
        <dbReference type="ARBA" id="ARBA00022821"/>
    </source>
</evidence>
<dbReference type="GO" id="GO:0003677">
    <property type="term" value="F:DNA binding"/>
    <property type="evidence" value="ECO:0007669"/>
    <property type="project" value="UniProtKB-KW"/>
</dbReference>
<dbReference type="GO" id="GO:0005634">
    <property type="term" value="C:nucleus"/>
    <property type="evidence" value="ECO:0007669"/>
    <property type="project" value="UniProtKB-SubCell"/>
</dbReference>
<keyword evidence="5" id="KW-0238">DNA-binding</keyword>
<keyword evidence="8" id="KW-0539">Nucleus</keyword>
<dbReference type="FunFam" id="3.30.730.10:FF:000001">
    <property type="entry name" value="Ethylene-responsive transcription factor 2"/>
    <property type="match status" value="1"/>
</dbReference>
<dbReference type="Pfam" id="PF00847">
    <property type="entry name" value="AP2"/>
    <property type="match status" value="1"/>
</dbReference>